<sequence>MDNPVVMPWSPPRNIPFFGVKRFKSYVEFNEWKSDLIKQIAREDRS</sequence>
<gene>
    <name evidence="1" type="ORF">METZ01_LOCUS357389</name>
</gene>
<dbReference type="EMBL" id="UINC01126204">
    <property type="protein sequence ID" value="SVD04535.1"/>
    <property type="molecule type" value="Genomic_DNA"/>
</dbReference>
<dbReference type="AlphaFoldDB" id="A0A382S4X2"/>
<proteinExistence type="predicted"/>
<accession>A0A382S4X2</accession>
<evidence type="ECO:0000313" key="1">
    <source>
        <dbReference type="EMBL" id="SVD04535.1"/>
    </source>
</evidence>
<name>A0A382S4X2_9ZZZZ</name>
<reference evidence="1" key="1">
    <citation type="submission" date="2018-05" db="EMBL/GenBank/DDBJ databases">
        <authorList>
            <person name="Lanie J.A."/>
            <person name="Ng W.-L."/>
            <person name="Kazmierczak K.M."/>
            <person name="Andrzejewski T.M."/>
            <person name="Davidsen T.M."/>
            <person name="Wayne K.J."/>
            <person name="Tettelin H."/>
            <person name="Glass J.I."/>
            <person name="Rusch D."/>
            <person name="Podicherti R."/>
            <person name="Tsui H.-C.T."/>
            <person name="Winkler M.E."/>
        </authorList>
    </citation>
    <scope>NUCLEOTIDE SEQUENCE</scope>
</reference>
<organism evidence="1">
    <name type="scientific">marine metagenome</name>
    <dbReference type="NCBI Taxonomy" id="408172"/>
    <lineage>
        <taxon>unclassified sequences</taxon>
        <taxon>metagenomes</taxon>
        <taxon>ecological metagenomes</taxon>
    </lineage>
</organism>
<protein>
    <submittedName>
        <fullName evidence="1">Uncharacterized protein</fullName>
    </submittedName>
</protein>